<dbReference type="GO" id="GO:0001681">
    <property type="term" value="F:sialate O-acetylesterase activity"/>
    <property type="evidence" value="ECO:0007669"/>
    <property type="project" value="InterPro"/>
</dbReference>
<evidence type="ECO:0000313" key="1">
    <source>
        <dbReference type="EMBL" id="SVE08162.1"/>
    </source>
</evidence>
<sequence length="150" mass="16433">MNKSYLKPMNKTFFTLLLALSPLLALSAADQQLELAVPFTGNMILQRESKVPVWGFDLPGNKITVKFAGQTKATEADENGDWMVKLNPLQASREERVLEVNNDKGESIGLKGVLVGEVWLCSGQSNMVWTAGKSMCSELAKQLASSKEDV</sequence>
<dbReference type="AlphaFoldDB" id="A0A383AK63"/>
<name>A0A383AK63_9ZZZZ</name>
<dbReference type="InterPro" id="IPR039329">
    <property type="entry name" value="SIAE"/>
</dbReference>
<organism evidence="1">
    <name type="scientific">marine metagenome</name>
    <dbReference type="NCBI Taxonomy" id="408172"/>
    <lineage>
        <taxon>unclassified sequences</taxon>
        <taxon>metagenomes</taxon>
        <taxon>ecological metagenomes</taxon>
    </lineage>
</organism>
<evidence type="ECO:0008006" key="2">
    <source>
        <dbReference type="Google" id="ProtNLM"/>
    </source>
</evidence>
<gene>
    <name evidence="1" type="ORF">METZ01_LOCUS461016</name>
</gene>
<dbReference type="SUPFAM" id="SSF52266">
    <property type="entry name" value="SGNH hydrolase"/>
    <property type="match status" value="1"/>
</dbReference>
<dbReference type="EMBL" id="UINC01192831">
    <property type="protein sequence ID" value="SVE08162.1"/>
    <property type="molecule type" value="Genomic_DNA"/>
</dbReference>
<reference evidence="1" key="1">
    <citation type="submission" date="2018-05" db="EMBL/GenBank/DDBJ databases">
        <authorList>
            <person name="Lanie J.A."/>
            <person name="Ng W.-L."/>
            <person name="Kazmierczak K.M."/>
            <person name="Andrzejewski T.M."/>
            <person name="Davidsen T.M."/>
            <person name="Wayne K.J."/>
            <person name="Tettelin H."/>
            <person name="Glass J.I."/>
            <person name="Rusch D."/>
            <person name="Podicherti R."/>
            <person name="Tsui H.-C.T."/>
            <person name="Winkler M.E."/>
        </authorList>
    </citation>
    <scope>NUCLEOTIDE SEQUENCE</scope>
</reference>
<dbReference type="PANTHER" id="PTHR22901:SF0">
    <property type="entry name" value="SIALATE O-ACETYLESTERASE"/>
    <property type="match status" value="1"/>
</dbReference>
<protein>
    <recommendedName>
        <fullName evidence="2">Sialate O-acetylesterase domain-containing protein</fullName>
    </recommendedName>
</protein>
<proteinExistence type="predicted"/>
<dbReference type="PANTHER" id="PTHR22901">
    <property type="entry name" value="SIALATE O-ACETYLESTERASE"/>
    <property type="match status" value="1"/>
</dbReference>
<dbReference type="GO" id="GO:0005975">
    <property type="term" value="P:carbohydrate metabolic process"/>
    <property type="evidence" value="ECO:0007669"/>
    <property type="project" value="TreeGrafter"/>
</dbReference>
<accession>A0A383AK63</accession>
<feature type="non-terminal residue" evidence="1">
    <location>
        <position position="150"/>
    </location>
</feature>